<dbReference type="InterPro" id="IPR027417">
    <property type="entry name" value="P-loop_NTPase"/>
</dbReference>
<proteinExistence type="predicted"/>
<evidence type="ECO:0008006" key="4">
    <source>
        <dbReference type="Google" id="ProtNLM"/>
    </source>
</evidence>
<reference evidence="2" key="1">
    <citation type="submission" date="2021-05" db="EMBL/GenBank/DDBJ databases">
        <title>Molecular characterization for Shewanella algae harboring chromosomal blaOXA-55-like strains isolated from clinical and environment sample.</title>
        <authorList>
            <person name="Ohama Y."/>
            <person name="Aoki K."/>
            <person name="Harada S."/>
            <person name="Moriya K."/>
            <person name="Ishii Y."/>
            <person name="Tateda K."/>
        </authorList>
    </citation>
    <scope>NUCLEOTIDE SEQUENCE</scope>
    <source>
        <strain evidence="2">JCM 11563</strain>
    </source>
</reference>
<dbReference type="InterPro" id="IPR050356">
    <property type="entry name" value="SulA_CellDiv_inhibitor"/>
</dbReference>
<name>A0ABQ4PBB8_9GAMM</name>
<dbReference type="RefSeq" id="WP_220780706.1">
    <property type="nucleotide sequence ID" value="NZ_BPEY01000023.1"/>
</dbReference>
<sequence length="401" mass="44141">MSYAKALTAREMKVASSTYAPKGEELIQNRAAVSEPLAALLQRKDLWLGEQWQAPTSAYSSGFTLLDSHLADNGWPQQGVCECLYDGNGQGELTLVLPLLKQLIGVSGSFLTSPALADANLQVQDDSEQVGQSESIESDALVMLVAPPHIPYPHALEQQGIAVERLVWIDTPDRKEQLWAIEQALSSGSVPLVLAWLDGLSVTESRRLQLAAEKGQALCILYLPSKLADNGHPVSLRLSLKREFFDVKQPQNYLSQKHYSHKNDLRKHDLHTHSSHKLSSYQSSPKRACGDTEINIIKRRGGWPSTEFNLSLLPEHLKESLLGTSHFLIRENAINSTLGLAETSELAIAPRERGNLTLVASDSKANWHNSSNPSHSSISNRSNITNGFSKQCRLAPYSVLV</sequence>
<gene>
    <name evidence="2" type="ORF">TUM4438_16510</name>
</gene>
<keyword evidence="1" id="KW-0227">DNA damage</keyword>
<dbReference type="PANTHER" id="PTHR35369:SF3">
    <property type="entry name" value="TRANSLESION DNA SYNTHESIS-ASSOCIATED PROTEIN IMUA"/>
    <property type="match status" value="1"/>
</dbReference>
<dbReference type="EMBL" id="BPEY01000023">
    <property type="protein sequence ID" value="GIU44702.1"/>
    <property type="molecule type" value="Genomic_DNA"/>
</dbReference>
<dbReference type="SUPFAM" id="SSF52540">
    <property type="entry name" value="P-loop containing nucleoside triphosphate hydrolases"/>
    <property type="match status" value="1"/>
</dbReference>
<dbReference type="Proteomes" id="UP000887104">
    <property type="component" value="Unassembled WGS sequence"/>
</dbReference>
<evidence type="ECO:0000313" key="3">
    <source>
        <dbReference type="Proteomes" id="UP000887104"/>
    </source>
</evidence>
<protein>
    <recommendedName>
        <fullName evidence="4">Translesion DNA synthesis-associated protein ImuA</fullName>
    </recommendedName>
</protein>
<evidence type="ECO:0000256" key="1">
    <source>
        <dbReference type="ARBA" id="ARBA00022763"/>
    </source>
</evidence>
<evidence type="ECO:0000313" key="2">
    <source>
        <dbReference type="EMBL" id="GIU44702.1"/>
    </source>
</evidence>
<dbReference type="Gene3D" id="3.40.50.300">
    <property type="entry name" value="P-loop containing nucleotide triphosphate hydrolases"/>
    <property type="match status" value="1"/>
</dbReference>
<dbReference type="PANTHER" id="PTHR35369">
    <property type="entry name" value="BLR3025 PROTEIN-RELATED"/>
    <property type="match status" value="1"/>
</dbReference>
<keyword evidence="3" id="KW-1185">Reference proteome</keyword>
<comment type="caution">
    <text evidence="2">The sequence shown here is derived from an EMBL/GenBank/DDBJ whole genome shotgun (WGS) entry which is preliminary data.</text>
</comment>
<organism evidence="2 3">
    <name type="scientific">Shewanella sairae</name>
    <dbReference type="NCBI Taxonomy" id="190310"/>
    <lineage>
        <taxon>Bacteria</taxon>
        <taxon>Pseudomonadati</taxon>
        <taxon>Pseudomonadota</taxon>
        <taxon>Gammaproteobacteria</taxon>
        <taxon>Alteromonadales</taxon>
        <taxon>Shewanellaceae</taxon>
        <taxon>Shewanella</taxon>
    </lineage>
</organism>
<accession>A0ABQ4PBB8</accession>